<dbReference type="EMBL" id="EF084290">
    <property type="protein sequence ID" value="ABK23611.1"/>
    <property type="molecule type" value="mRNA"/>
</dbReference>
<proteinExistence type="evidence at transcript level"/>
<reference evidence="1" key="1">
    <citation type="journal article" date="2008" name="BMC Genomics">
        <title>A conifer genomics resource of 200,000 spruce (Picea spp.) ESTs and 6,464 high-quality, sequence-finished full-length cDNAs for Sitka spruce (Picea sitchensis).</title>
        <authorList>
            <person name="Ralph S.G."/>
            <person name="Chun H.J."/>
            <person name="Kolosova N."/>
            <person name="Cooper D."/>
            <person name="Oddy C."/>
            <person name="Ritland C.E."/>
            <person name="Kirkpatrick R."/>
            <person name="Moore R."/>
            <person name="Barber S."/>
            <person name="Holt R.A."/>
            <person name="Jones S.J."/>
            <person name="Marra M.A."/>
            <person name="Douglas C.J."/>
            <person name="Ritland K."/>
            <person name="Bohlmann J."/>
        </authorList>
    </citation>
    <scope>NUCLEOTIDE SEQUENCE</scope>
    <source>
        <tissue evidence="1">Bark</tissue>
    </source>
</reference>
<evidence type="ECO:0000313" key="1">
    <source>
        <dbReference type="EMBL" id="ABK23611.1"/>
    </source>
</evidence>
<accession>A9NSK0</accession>
<sequence>MTTLDQGRLTSTANLPGKLRNFQKSAKESSEVTCLKLVAINGTS</sequence>
<protein>
    <submittedName>
        <fullName evidence="1">Uncharacterized protein</fullName>
    </submittedName>
</protein>
<organism evidence="1">
    <name type="scientific">Picea sitchensis</name>
    <name type="common">Sitka spruce</name>
    <name type="synonym">Pinus sitchensis</name>
    <dbReference type="NCBI Taxonomy" id="3332"/>
    <lineage>
        <taxon>Eukaryota</taxon>
        <taxon>Viridiplantae</taxon>
        <taxon>Streptophyta</taxon>
        <taxon>Embryophyta</taxon>
        <taxon>Tracheophyta</taxon>
        <taxon>Spermatophyta</taxon>
        <taxon>Pinopsida</taxon>
        <taxon>Pinidae</taxon>
        <taxon>Conifers I</taxon>
        <taxon>Pinales</taxon>
        <taxon>Pinaceae</taxon>
        <taxon>Picea</taxon>
    </lineage>
</organism>
<name>A9NSK0_PICSI</name>
<dbReference type="AlphaFoldDB" id="A9NSK0"/>